<dbReference type="SUPFAM" id="SSF51905">
    <property type="entry name" value="FAD/NAD(P)-binding domain"/>
    <property type="match status" value="1"/>
</dbReference>
<keyword evidence="1" id="KW-0560">Oxidoreductase</keyword>
<protein>
    <submittedName>
        <fullName evidence="4">FAD/NAD(P)-binding oxidoreductase</fullName>
    </submittedName>
</protein>
<feature type="domain" description="FAD/NAD(P)-binding" evidence="3">
    <location>
        <begin position="1"/>
        <end position="313"/>
    </location>
</feature>
<dbReference type="Pfam" id="PF04324">
    <property type="entry name" value="Fer2_BFD"/>
    <property type="match status" value="1"/>
</dbReference>
<sequence length="452" mass="47894">MRVVVVGAGPAGVRAVEQLVRSGIEPVWIEEAPDGGGRIYQRPPAGFRRNHRAIYGADAKRARALHAALEALKPRADWRPDTLVWNIRPRERLLDTQTAGRRRATVEYDALILCTGAMDRILPIPGWTLPGVTTLGGAQIALKAQGVGIGARPVFIGTGPLLVLAALQYAKAGATPALVLDTTAFATKAMASAGLLWNLPTFVRGLRYTAALRLRGVPVVEDATPIAIEGEGRATALRWRDAGWREHVTPCDAVAMGWGLKPEAQLADLAGVPFRFDELGHNWIPEKDGAGRTPVPGVYLAGDGAGIGGAEVAELAGARAALALLEDHGLPSDMVLRAHLDGRLRTEARFRAALERAFPYPADLARRMDDATLLCRCEAITAGDLRSAARAGGSEVNRAKALSRIGMGRCQGRVCGPPAAEVLSEALGLPLEQVGRLRGQPPVKPIPLPGSA</sequence>
<evidence type="ECO:0000256" key="1">
    <source>
        <dbReference type="ARBA" id="ARBA00023002"/>
    </source>
</evidence>
<dbReference type="PANTHER" id="PTHR42949:SF3">
    <property type="entry name" value="ANAEROBIC GLYCEROL-3-PHOSPHATE DEHYDROGENASE SUBUNIT B"/>
    <property type="match status" value="1"/>
</dbReference>
<gene>
    <name evidence="4" type="ORF">DFH01_12415</name>
</gene>
<dbReference type="Gene3D" id="1.10.10.1100">
    <property type="entry name" value="BFD-like [2Fe-2S]-binding domain"/>
    <property type="match status" value="1"/>
</dbReference>
<dbReference type="InterPro" id="IPR041854">
    <property type="entry name" value="BFD-like_2Fe2S-bd_dom_sf"/>
</dbReference>
<dbReference type="EMBL" id="QGNA01000002">
    <property type="protein sequence ID" value="PWS37616.1"/>
    <property type="molecule type" value="Genomic_DNA"/>
</dbReference>
<dbReference type="InterPro" id="IPR017224">
    <property type="entry name" value="Opine_Oxase_asu/HCN_bsu"/>
</dbReference>
<evidence type="ECO:0000259" key="3">
    <source>
        <dbReference type="Pfam" id="PF07992"/>
    </source>
</evidence>
<reference evidence="5" key="1">
    <citation type="submission" date="2018-05" db="EMBL/GenBank/DDBJ databases">
        <authorList>
            <person name="Du Z."/>
            <person name="Wang X."/>
        </authorList>
    </citation>
    <scope>NUCLEOTIDE SEQUENCE [LARGE SCALE GENOMIC DNA]</scope>
    <source>
        <strain evidence="5">CQN31</strain>
    </source>
</reference>
<dbReference type="PRINTS" id="PR00469">
    <property type="entry name" value="PNDRDTASEII"/>
</dbReference>
<dbReference type="OrthoDB" id="9801699at2"/>
<dbReference type="PRINTS" id="PR00368">
    <property type="entry name" value="FADPNR"/>
</dbReference>
<dbReference type="RefSeq" id="WP_109870724.1">
    <property type="nucleotide sequence ID" value="NZ_QGNA01000002.1"/>
</dbReference>
<dbReference type="PIRSF" id="PIRSF037495">
    <property type="entry name" value="Opine_OX_OoxA/HcnB"/>
    <property type="match status" value="1"/>
</dbReference>
<dbReference type="CDD" id="cd19946">
    <property type="entry name" value="GlpA-like_Fer2_BFD-like"/>
    <property type="match status" value="1"/>
</dbReference>
<feature type="domain" description="BFD-like [2Fe-2S]-binding" evidence="2">
    <location>
        <begin position="374"/>
        <end position="425"/>
    </location>
</feature>
<accession>A0A317FJ47</accession>
<dbReference type="InterPro" id="IPR051691">
    <property type="entry name" value="Metab_Enz_Cyan_OpOx_G3PDH"/>
</dbReference>
<dbReference type="AlphaFoldDB" id="A0A317FJ47"/>
<dbReference type="InterPro" id="IPR023753">
    <property type="entry name" value="FAD/NAD-binding_dom"/>
</dbReference>
<evidence type="ECO:0000259" key="2">
    <source>
        <dbReference type="Pfam" id="PF04324"/>
    </source>
</evidence>
<dbReference type="Proteomes" id="UP000245765">
    <property type="component" value="Unassembled WGS sequence"/>
</dbReference>
<proteinExistence type="predicted"/>
<name>A0A317FJ47_9PROT</name>
<dbReference type="Pfam" id="PF07992">
    <property type="entry name" value="Pyr_redox_2"/>
    <property type="match status" value="1"/>
</dbReference>
<evidence type="ECO:0000313" key="4">
    <source>
        <dbReference type="EMBL" id="PWS37616.1"/>
    </source>
</evidence>
<organism evidence="4 5">
    <name type="scientific">Falsiroseomonas bella</name>
    <dbReference type="NCBI Taxonomy" id="2184016"/>
    <lineage>
        <taxon>Bacteria</taxon>
        <taxon>Pseudomonadati</taxon>
        <taxon>Pseudomonadota</taxon>
        <taxon>Alphaproteobacteria</taxon>
        <taxon>Acetobacterales</taxon>
        <taxon>Roseomonadaceae</taxon>
        <taxon>Falsiroseomonas</taxon>
    </lineage>
</organism>
<dbReference type="GO" id="GO:0016491">
    <property type="term" value="F:oxidoreductase activity"/>
    <property type="evidence" value="ECO:0007669"/>
    <property type="project" value="UniProtKB-KW"/>
</dbReference>
<comment type="caution">
    <text evidence="4">The sequence shown here is derived from an EMBL/GenBank/DDBJ whole genome shotgun (WGS) entry which is preliminary data.</text>
</comment>
<evidence type="ECO:0000313" key="5">
    <source>
        <dbReference type="Proteomes" id="UP000245765"/>
    </source>
</evidence>
<dbReference type="Gene3D" id="3.50.50.60">
    <property type="entry name" value="FAD/NAD(P)-binding domain"/>
    <property type="match status" value="2"/>
</dbReference>
<keyword evidence="5" id="KW-1185">Reference proteome</keyword>
<dbReference type="InterPro" id="IPR007419">
    <property type="entry name" value="BFD-like_2Fe2S-bd_dom"/>
</dbReference>
<dbReference type="PANTHER" id="PTHR42949">
    <property type="entry name" value="ANAEROBIC GLYCEROL-3-PHOSPHATE DEHYDROGENASE SUBUNIT B"/>
    <property type="match status" value="1"/>
</dbReference>
<dbReference type="InterPro" id="IPR036188">
    <property type="entry name" value="FAD/NAD-bd_sf"/>
</dbReference>